<sequence length="96" mass="11510">MACYNFVLSSSDDEDIIPHYNRRERRFKELVNYFEVLDELEFKMRFRLSKQTVLLILEQIREELVFLTNRNRAVSPTEQLLLTLRMYATGSFLNNG</sequence>
<keyword evidence="2" id="KW-1185">Reference proteome</keyword>
<organism evidence="1 2">
    <name type="scientific">Ooceraea biroi</name>
    <name type="common">Clonal raider ant</name>
    <name type="synonym">Cerapachys biroi</name>
    <dbReference type="NCBI Taxonomy" id="2015173"/>
    <lineage>
        <taxon>Eukaryota</taxon>
        <taxon>Metazoa</taxon>
        <taxon>Ecdysozoa</taxon>
        <taxon>Arthropoda</taxon>
        <taxon>Hexapoda</taxon>
        <taxon>Insecta</taxon>
        <taxon>Pterygota</taxon>
        <taxon>Neoptera</taxon>
        <taxon>Endopterygota</taxon>
        <taxon>Hymenoptera</taxon>
        <taxon>Apocrita</taxon>
        <taxon>Aculeata</taxon>
        <taxon>Formicoidea</taxon>
        <taxon>Formicidae</taxon>
        <taxon>Dorylinae</taxon>
        <taxon>Ooceraea</taxon>
    </lineage>
</organism>
<dbReference type="AlphaFoldDB" id="A0A026VU82"/>
<evidence type="ECO:0000313" key="1">
    <source>
        <dbReference type="EMBL" id="EZA47363.1"/>
    </source>
</evidence>
<dbReference type="EMBL" id="KK107871">
    <property type="protein sequence ID" value="EZA47363.1"/>
    <property type="molecule type" value="Genomic_DNA"/>
</dbReference>
<evidence type="ECO:0008006" key="3">
    <source>
        <dbReference type="Google" id="ProtNLM"/>
    </source>
</evidence>
<accession>A0A026VU82</accession>
<dbReference type="Proteomes" id="UP000053097">
    <property type="component" value="Unassembled WGS sequence"/>
</dbReference>
<evidence type="ECO:0000313" key="2">
    <source>
        <dbReference type="Proteomes" id="UP000053097"/>
    </source>
</evidence>
<proteinExistence type="predicted"/>
<reference evidence="1 2" key="1">
    <citation type="journal article" date="2014" name="Curr. Biol.">
        <title>The genome of the clonal raider ant Cerapachys biroi.</title>
        <authorList>
            <person name="Oxley P.R."/>
            <person name="Ji L."/>
            <person name="Fetter-Pruneda I."/>
            <person name="McKenzie S.K."/>
            <person name="Li C."/>
            <person name="Hu H."/>
            <person name="Zhang G."/>
            <person name="Kronauer D.J."/>
        </authorList>
    </citation>
    <scope>NUCLEOTIDE SEQUENCE [LARGE SCALE GENOMIC DNA]</scope>
</reference>
<gene>
    <name evidence="1" type="ORF">X777_16257</name>
</gene>
<protein>
    <recommendedName>
        <fullName evidence="3">Nuclease HARBI1</fullName>
    </recommendedName>
</protein>
<name>A0A026VU82_OOCBI</name>
<dbReference type="OMA" id="ASRITXH"/>